<evidence type="ECO:0000256" key="1">
    <source>
        <dbReference type="ARBA" id="ARBA00004365"/>
    </source>
</evidence>
<comment type="subcellular location">
    <subcellularLocation>
        <location evidence="1">Bacterial flagellum</location>
    </subcellularLocation>
    <subcellularLocation>
        <location evidence="2">Secreted</location>
    </subcellularLocation>
</comment>
<sequence>MWNSFFGLEMGRRAMDYFRRGMETAGHNISNADVEGYSRQRVEASTTSPFTNPALNRPNIPGQVGTGVQIDAIVRLRDAFLDIQYREEMTVKGYWEQIQNALSTVEVYVNEPAGAGLKTALDTYWSSLQELSKRPDDSAVREDMVEKTKNLTVYLGQLVRNYDEYRTALNRDIKLMVDEANTLIDQIAGLNTTIKQVQGVGGNPNDLMDKRDVLVDKLSKLIDISVNPPCLEGDGEFKIDLGGKLLVQGDQTRHLVAVPVAGNTGFFDVQVEDNLFDHVSNPSVLFATIEQGAPEAIHTVNVQRLASESAWSVGYGESACPDRIKPETMTEALNLRGTFTLQVGSQGTRSVSSVLTGGIALPSGIPGESHSFRVSAGSFEREISVTWNAGTGTWDLSDGVNAASSAGADLTLTDLQGFLSTSFGGEISVTLNGAGTQMTFSSTLNHLLSITDVKGGLVSALGMENSAPSVSIEVVEEDTLETIKNKINSAFSDASNGLTKPENWLHASIELDAATNTYFLTLKSNAAGEAHRINVLGDENGSLQIAKRLGFLNGDGSTNYREYARDAAFTFDGKLYLSESNMVRNARRVPVLNDYSASTLEEVSPGIRMELRAVGESDITVRHHVKGGAIRGALEARDDIILDFLDVLDEMAYGLVKEMNALHYGGYGVGESETTTGVAYFNPIAVRYGASRLLEINRAIDEDRSLIAAASGDGNGFSNGSGDGSNALRMAQLKQTKVLQSRSADFNEFYESFIASLGAQGDRAKTMLKNQNALINQINNQRQSVMGVNIDEEMMDIIKFQQAFNAIARYITTVDEMLDRIINGMGIVGR</sequence>
<dbReference type="Pfam" id="PF22638">
    <property type="entry name" value="FlgK_D1"/>
    <property type="match status" value="2"/>
</dbReference>
<dbReference type="GO" id="GO:0044780">
    <property type="term" value="P:bacterial-type flagellum assembly"/>
    <property type="evidence" value="ECO:0007669"/>
    <property type="project" value="InterPro"/>
</dbReference>
<dbReference type="Pfam" id="PF06429">
    <property type="entry name" value="Flg_bbr_C"/>
    <property type="match status" value="1"/>
</dbReference>
<dbReference type="NCBIfam" id="TIGR02492">
    <property type="entry name" value="flgK_ends"/>
    <property type="match status" value="1"/>
</dbReference>
<dbReference type="EMBL" id="SORI01000014">
    <property type="protein sequence ID" value="TDY58357.1"/>
    <property type="molecule type" value="Genomic_DNA"/>
</dbReference>
<dbReference type="InterPro" id="IPR010930">
    <property type="entry name" value="Flg_bb/hook_C_dom"/>
</dbReference>
<evidence type="ECO:0000256" key="2">
    <source>
        <dbReference type="ARBA" id="ARBA00004613"/>
    </source>
</evidence>
<protein>
    <recommendedName>
        <fullName evidence="4">Flagellar hook-associated protein 1</fullName>
    </recommendedName>
</protein>
<keyword evidence="6" id="KW-0975">Bacterial flagellum</keyword>
<dbReference type="InterPro" id="IPR002371">
    <property type="entry name" value="FlgK"/>
</dbReference>
<dbReference type="PRINTS" id="PR01005">
    <property type="entry name" value="FLGHOOKAP1"/>
</dbReference>
<evidence type="ECO:0000256" key="6">
    <source>
        <dbReference type="ARBA" id="ARBA00023143"/>
    </source>
</evidence>
<dbReference type="PANTHER" id="PTHR30033">
    <property type="entry name" value="FLAGELLAR HOOK-ASSOCIATED PROTEIN 1"/>
    <property type="match status" value="1"/>
</dbReference>
<dbReference type="GO" id="GO:0009424">
    <property type="term" value="C:bacterial-type flagellum hook"/>
    <property type="evidence" value="ECO:0007669"/>
    <property type="project" value="InterPro"/>
</dbReference>
<comment type="similarity">
    <text evidence="3">Belongs to the flagella basal body rod proteins family.</text>
</comment>
<keyword evidence="5" id="KW-0964">Secreted</keyword>
<accession>A0A4R8M2H2</accession>
<dbReference type="GO" id="GO:0005576">
    <property type="term" value="C:extracellular region"/>
    <property type="evidence" value="ECO:0007669"/>
    <property type="project" value="UniProtKB-SubCell"/>
</dbReference>
<dbReference type="PANTHER" id="PTHR30033:SF1">
    <property type="entry name" value="FLAGELLAR HOOK-ASSOCIATED PROTEIN 1"/>
    <property type="match status" value="1"/>
</dbReference>
<dbReference type="RefSeq" id="WP_133958076.1">
    <property type="nucleotide sequence ID" value="NZ_SORI01000014.1"/>
</dbReference>
<evidence type="ECO:0000313" key="9">
    <source>
        <dbReference type="EMBL" id="TDY58357.1"/>
    </source>
</evidence>
<name>A0A4R8M2H2_9BACT</name>
<evidence type="ECO:0000256" key="5">
    <source>
        <dbReference type="ARBA" id="ARBA00022525"/>
    </source>
</evidence>
<reference evidence="9 10" key="1">
    <citation type="submission" date="2019-03" db="EMBL/GenBank/DDBJ databases">
        <title>Genomic Encyclopedia of Type Strains, Phase IV (KMG-IV): sequencing the most valuable type-strain genomes for metagenomic binning, comparative biology and taxonomic classification.</title>
        <authorList>
            <person name="Goeker M."/>
        </authorList>
    </citation>
    <scope>NUCLEOTIDE SEQUENCE [LARGE SCALE GENOMIC DNA]</scope>
    <source>
        <strain evidence="9 10">DSM 25964</strain>
    </source>
</reference>
<evidence type="ECO:0000259" key="7">
    <source>
        <dbReference type="Pfam" id="PF06429"/>
    </source>
</evidence>
<feature type="domain" description="Flagellar basal-body/hook protein C-terminal" evidence="7">
    <location>
        <begin position="786"/>
        <end position="823"/>
    </location>
</feature>
<keyword evidence="9" id="KW-0966">Cell projection</keyword>
<dbReference type="GO" id="GO:0005198">
    <property type="term" value="F:structural molecule activity"/>
    <property type="evidence" value="ECO:0007669"/>
    <property type="project" value="InterPro"/>
</dbReference>
<evidence type="ECO:0000256" key="4">
    <source>
        <dbReference type="ARBA" id="ARBA00016244"/>
    </source>
</evidence>
<keyword evidence="10" id="KW-1185">Reference proteome</keyword>
<dbReference type="Proteomes" id="UP000295066">
    <property type="component" value="Unassembled WGS sequence"/>
</dbReference>
<feature type="domain" description="Flagellar hook-associated protein FlgK helical" evidence="8">
    <location>
        <begin position="102"/>
        <end position="271"/>
    </location>
</feature>
<feature type="domain" description="Flagellar hook-associated protein FlgK helical" evidence="8">
    <location>
        <begin position="608"/>
        <end position="670"/>
    </location>
</feature>
<organism evidence="9 10">
    <name type="scientific">Aminivibrio pyruvatiphilus</name>
    <dbReference type="NCBI Taxonomy" id="1005740"/>
    <lineage>
        <taxon>Bacteria</taxon>
        <taxon>Thermotogati</taxon>
        <taxon>Synergistota</taxon>
        <taxon>Synergistia</taxon>
        <taxon>Synergistales</taxon>
        <taxon>Aminobacteriaceae</taxon>
        <taxon>Aminivibrio</taxon>
    </lineage>
</organism>
<keyword evidence="9" id="KW-0969">Cilium</keyword>
<evidence type="ECO:0000259" key="8">
    <source>
        <dbReference type="Pfam" id="PF22638"/>
    </source>
</evidence>
<keyword evidence="9" id="KW-0282">Flagellum</keyword>
<proteinExistence type="inferred from homology"/>
<evidence type="ECO:0000313" key="10">
    <source>
        <dbReference type="Proteomes" id="UP000295066"/>
    </source>
</evidence>
<dbReference type="SUPFAM" id="SSF64518">
    <property type="entry name" value="Phase 1 flagellin"/>
    <property type="match status" value="1"/>
</dbReference>
<evidence type="ECO:0000256" key="3">
    <source>
        <dbReference type="ARBA" id="ARBA00009677"/>
    </source>
</evidence>
<comment type="caution">
    <text evidence="9">The sequence shown here is derived from an EMBL/GenBank/DDBJ whole genome shotgun (WGS) entry which is preliminary data.</text>
</comment>
<dbReference type="InterPro" id="IPR053927">
    <property type="entry name" value="FlgK_helical"/>
</dbReference>
<dbReference type="OrthoDB" id="9802553at2"/>
<gene>
    <name evidence="9" type="ORF">C8D99_11449</name>
</gene>
<dbReference type="AlphaFoldDB" id="A0A4R8M2H2"/>